<protein>
    <recommendedName>
        <fullName evidence="1">DUF7907 domain-containing protein</fullName>
    </recommendedName>
</protein>
<evidence type="ECO:0000313" key="3">
    <source>
        <dbReference type="Proteomes" id="UP000800200"/>
    </source>
</evidence>
<dbReference type="Proteomes" id="UP000800200">
    <property type="component" value="Unassembled WGS sequence"/>
</dbReference>
<dbReference type="AlphaFoldDB" id="A0A6A6EGI8"/>
<evidence type="ECO:0000259" key="1">
    <source>
        <dbReference type="Pfam" id="PF25484"/>
    </source>
</evidence>
<feature type="domain" description="DUF7907" evidence="1">
    <location>
        <begin position="13"/>
        <end position="50"/>
    </location>
</feature>
<keyword evidence="3" id="KW-1185">Reference proteome</keyword>
<gene>
    <name evidence="2" type="ORF">K469DRAFT_557660</name>
</gene>
<dbReference type="EMBL" id="ML994617">
    <property type="protein sequence ID" value="KAF2191167.1"/>
    <property type="molecule type" value="Genomic_DNA"/>
</dbReference>
<reference evidence="2" key="1">
    <citation type="journal article" date="2020" name="Stud. Mycol.">
        <title>101 Dothideomycetes genomes: a test case for predicting lifestyles and emergence of pathogens.</title>
        <authorList>
            <person name="Haridas S."/>
            <person name="Albert R."/>
            <person name="Binder M."/>
            <person name="Bloem J."/>
            <person name="Labutti K."/>
            <person name="Salamov A."/>
            <person name="Andreopoulos B."/>
            <person name="Baker S."/>
            <person name="Barry K."/>
            <person name="Bills G."/>
            <person name="Bluhm B."/>
            <person name="Cannon C."/>
            <person name="Castanera R."/>
            <person name="Culley D."/>
            <person name="Daum C."/>
            <person name="Ezra D."/>
            <person name="Gonzalez J."/>
            <person name="Henrissat B."/>
            <person name="Kuo A."/>
            <person name="Liang C."/>
            <person name="Lipzen A."/>
            <person name="Lutzoni F."/>
            <person name="Magnuson J."/>
            <person name="Mondo S."/>
            <person name="Nolan M."/>
            <person name="Ohm R."/>
            <person name="Pangilinan J."/>
            <person name="Park H.-J."/>
            <person name="Ramirez L."/>
            <person name="Alfaro M."/>
            <person name="Sun H."/>
            <person name="Tritt A."/>
            <person name="Yoshinaga Y."/>
            <person name="Zwiers L.-H."/>
            <person name="Turgeon B."/>
            <person name="Goodwin S."/>
            <person name="Spatafora J."/>
            <person name="Crous P."/>
            <person name="Grigoriev I."/>
        </authorList>
    </citation>
    <scope>NUCLEOTIDE SEQUENCE</scope>
    <source>
        <strain evidence="2">CBS 207.26</strain>
    </source>
</reference>
<accession>A0A6A6EGI8</accession>
<organism evidence="2 3">
    <name type="scientific">Zopfia rhizophila CBS 207.26</name>
    <dbReference type="NCBI Taxonomy" id="1314779"/>
    <lineage>
        <taxon>Eukaryota</taxon>
        <taxon>Fungi</taxon>
        <taxon>Dikarya</taxon>
        <taxon>Ascomycota</taxon>
        <taxon>Pezizomycotina</taxon>
        <taxon>Dothideomycetes</taxon>
        <taxon>Dothideomycetes incertae sedis</taxon>
        <taxon>Zopfiaceae</taxon>
        <taxon>Zopfia</taxon>
    </lineage>
</organism>
<dbReference type="Pfam" id="PF25484">
    <property type="entry name" value="DUF7907"/>
    <property type="match status" value="1"/>
</dbReference>
<proteinExistence type="predicted"/>
<evidence type="ECO:0000313" key="2">
    <source>
        <dbReference type="EMBL" id="KAF2191167.1"/>
    </source>
</evidence>
<feature type="non-terminal residue" evidence="2">
    <location>
        <position position="1"/>
    </location>
</feature>
<name>A0A6A6EGI8_9PEZI</name>
<sequence length="53" mass="5902">SPTRADGASLGHSVCNWWHDAPQLFSRYNYYGPGAYPAPSNFADMDLVQELVE</sequence>
<dbReference type="InterPro" id="IPR057229">
    <property type="entry name" value="DUF7907"/>
</dbReference>